<protein>
    <submittedName>
        <fullName evidence="3">Uncharacterized protein</fullName>
    </submittedName>
</protein>
<dbReference type="Proteomes" id="UP001249291">
    <property type="component" value="Unassembled WGS sequence"/>
</dbReference>
<dbReference type="PROSITE" id="PS51257">
    <property type="entry name" value="PROKAR_LIPOPROTEIN"/>
    <property type="match status" value="1"/>
</dbReference>
<gene>
    <name evidence="3" type="ORF">QE375_001376</name>
</gene>
<accession>A0ABU1HPS3</accession>
<keyword evidence="2" id="KW-0732">Signal</keyword>
<name>A0ABU1HPS3_9MICO</name>
<dbReference type="EMBL" id="JAVIZQ010000001">
    <property type="protein sequence ID" value="MDR6141822.1"/>
    <property type="molecule type" value="Genomic_DNA"/>
</dbReference>
<feature type="compositionally biased region" description="Low complexity" evidence="1">
    <location>
        <begin position="30"/>
        <end position="41"/>
    </location>
</feature>
<keyword evidence="4" id="KW-1185">Reference proteome</keyword>
<proteinExistence type="predicted"/>
<evidence type="ECO:0000256" key="1">
    <source>
        <dbReference type="SAM" id="MobiDB-lite"/>
    </source>
</evidence>
<sequence length="212" mass="21971">MGTSRSRMLLAVVALVGALGLAACTAGIGSSPAPTSSGSPTWDAANPAPPEGRVIGTGTVLDVAGEAQLCLGDVAESSPPQCTGIPLDGWTWEGVDGSETSGDTTWGTYAVYGTFDGERYTVTDPPIMLALYDPVRPEDPANGVDGTSSEADLMRVQDDLSASLGRDALTLWTERGYVWVSVVWDDGTLQDAVDEAYGDGVVLVTSALRQID</sequence>
<feature type="chain" id="PRO_5047336227" evidence="2">
    <location>
        <begin position="23"/>
        <end position="212"/>
    </location>
</feature>
<evidence type="ECO:0000313" key="4">
    <source>
        <dbReference type="Proteomes" id="UP001249291"/>
    </source>
</evidence>
<feature type="signal peptide" evidence="2">
    <location>
        <begin position="1"/>
        <end position="22"/>
    </location>
</feature>
<feature type="region of interest" description="Disordered" evidence="1">
    <location>
        <begin position="30"/>
        <end position="52"/>
    </location>
</feature>
<evidence type="ECO:0000313" key="3">
    <source>
        <dbReference type="EMBL" id="MDR6141822.1"/>
    </source>
</evidence>
<reference evidence="3 4" key="1">
    <citation type="submission" date="2023-08" db="EMBL/GenBank/DDBJ databases">
        <title>Functional and genomic diversity of the sorghum phyllosphere microbiome.</title>
        <authorList>
            <person name="Shade A."/>
        </authorList>
    </citation>
    <scope>NUCLEOTIDE SEQUENCE [LARGE SCALE GENOMIC DNA]</scope>
    <source>
        <strain evidence="3 4">SORGH_AS_0445</strain>
    </source>
</reference>
<organism evidence="3 4">
    <name type="scientific">Microbacterium foliorum</name>
    <dbReference type="NCBI Taxonomy" id="104336"/>
    <lineage>
        <taxon>Bacteria</taxon>
        <taxon>Bacillati</taxon>
        <taxon>Actinomycetota</taxon>
        <taxon>Actinomycetes</taxon>
        <taxon>Micrococcales</taxon>
        <taxon>Microbacteriaceae</taxon>
        <taxon>Microbacterium</taxon>
    </lineage>
</organism>
<evidence type="ECO:0000256" key="2">
    <source>
        <dbReference type="SAM" id="SignalP"/>
    </source>
</evidence>
<dbReference type="RefSeq" id="WP_309689181.1">
    <property type="nucleotide sequence ID" value="NZ_JAVIZQ010000001.1"/>
</dbReference>
<comment type="caution">
    <text evidence="3">The sequence shown here is derived from an EMBL/GenBank/DDBJ whole genome shotgun (WGS) entry which is preliminary data.</text>
</comment>